<reference evidence="8 9" key="1">
    <citation type="journal article" date="2024" name="Nat. Commun.">
        <title>Phylogenomics reveals the evolutionary origins of lichenization in chlorophyte algae.</title>
        <authorList>
            <person name="Puginier C."/>
            <person name="Libourel C."/>
            <person name="Otte J."/>
            <person name="Skaloud P."/>
            <person name="Haon M."/>
            <person name="Grisel S."/>
            <person name="Petersen M."/>
            <person name="Berrin J.G."/>
            <person name="Delaux P.M."/>
            <person name="Dal Grande F."/>
            <person name="Keller J."/>
        </authorList>
    </citation>
    <scope>NUCLEOTIDE SEQUENCE [LARGE SCALE GENOMIC DNA]</scope>
    <source>
        <strain evidence="8 9">SAG 2043</strain>
    </source>
</reference>
<feature type="repeat" description="Solcar" evidence="6">
    <location>
        <begin position="164"/>
        <end position="253"/>
    </location>
</feature>
<dbReference type="InterPro" id="IPR018108">
    <property type="entry name" value="MCP_transmembrane"/>
</dbReference>
<comment type="subcellular location">
    <subcellularLocation>
        <location evidence="1">Membrane</location>
        <topology evidence="1">Multi-pass membrane protein</topology>
    </subcellularLocation>
</comment>
<accession>A0AAW1Q0R2</accession>
<protein>
    <recommendedName>
        <fullName evidence="10">Mitochondrial carrier protein</fullName>
    </recommendedName>
</protein>
<evidence type="ECO:0008006" key="10">
    <source>
        <dbReference type="Google" id="ProtNLM"/>
    </source>
</evidence>
<keyword evidence="2 7" id="KW-0813">Transport</keyword>
<evidence type="ECO:0000313" key="9">
    <source>
        <dbReference type="Proteomes" id="UP001489004"/>
    </source>
</evidence>
<dbReference type="AlphaFoldDB" id="A0AAW1Q0R2"/>
<dbReference type="PRINTS" id="PR00926">
    <property type="entry name" value="MITOCARRIER"/>
</dbReference>
<organism evidence="8 9">
    <name type="scientific">[Myrmecia] bisecta</name>
    <dbReference type="NCBI Taxonomy" id="41462"/>
    <lineage>
        <taxon>Eukaryota</taxon>
        <taxon>Viridiplantae</taxon>
        <taxon>Chlorophyta</taxon>
        <taxon>core chlorophytes</taxon>
        <taxon>Trebouxiophyceae</taxon>
        <taxon>Trebouxiales</taxon>
        <taxon>Trebouxiaceae</taxon>
        <taxon>Myrmecia</taxon>
    </lineage>
</organism>
<evidence type="ECO:0000256" key="1">
    <source>
        <dbReference type="ARBA" id="ARBA00004141"/>
    </source>
</evidence>
<keyword evidence="5 6" id="KW-0472">Membrane</keyword>
<dbReference type="PANTHER" id="PTHR24089">
    <property type="entry name" value="SOLUTE CARRIER FAMILY 25"/>
    <property type="match status" value="1"/>
</dbReference>
<evidence type="ECO:0000313" key="8">
    <source>
        <dbReference type="EMBL" id="KAK9815271.1"/>
    </source>
</evidence>
<dbReference type="Proteomes" id="UP001489004">
    <property type="component" value="Unassembled WGS sequence"/>
</dbReference>
<sequence>MGSEDAGKVLQLPVFVRELLAGGVAGGLGKTCVAPLERTKILFQTGQVTGQGIFQTVSLLARNEGIPGLFKGNGASVLRIVPYAAIHFGAYEYYRQLLVDALLAPSSNPHRRAEGLGGLYRGIGPTLCGILPYAGLKFYTYQSLKQQWVISGKGYQEHDLPQRLPVPLMLTFGACSGLVAQTATYPLDVVRRQMQVQSLRRSATPYTSTWHGLRLIARSQGWRALFTGLSINYMKVVPSTAIGFTVYDAMKATLLLPNHL</sequence>
<evidence type="ECO:0000256" key="2">
    <source>
        <dbReference type="ARBA" id="ARBA00022448"/>
    </source>
</evidence>
<evidence type="ECO:0000256" key="6">
    <source>
        <dbReference type="PROSITE-ProRule" id="PRU00282"/>
    </source>
</evidence>
<proteinExistence type="inferred from homology"/>
<gene>
    <name evidence="8" type="ORF">WJX72_000921</name>
</gene>
<comment type="caution">
    <text evidence="8">The sequence shown here is derived from an EMBL/GenBank/DDBJ whole genome shotgun (WGS) entry which is preliminary data.</text>
</comment>
<keyword evidence="4" id="KW-0677">Repeat</keyword>
<evidence type="ECO:0000256" key="7">
    <source>
        <dbReference type="RuleBase" id="RU000488"/>
    </source>
</evidence>
<evidence type="ECO:0000256" key="5">
    <source>
        <dbReference type="ARBA" id="ARBA00023136"/>
    </source>
</evidence>
<dbReference type="EMBL" id="JALJOR010000006">
    <property type="protein sequence ID" value="KAK9815271.1"/>
    <property type="molecule type" value="Genomic_DNA"/>
</dbReference>
<dbReference type="SUPFAM" id="SSF103506">
    <property type="entry name" value="Mitochondrial carrier"/>
    <property type="match status" value="1"/>
</dbReference>
<dbReference type="InterPro" id="IPR002067">
    <property type="entry name" value="MCP"/>
</dbReference>
<evidence type="ECO:0000256" key="3">
    <source>
        <dbReference type="ARBA" id="ARBA00022692"/>
    </source>
</evidence>
<comment type="similarity">
    <text evidence="7">Belongs to the mitochondrial carrier (TC 2.A.29) family.</text>
</comment>
<keyword evidence="3 6" id="KW-0812">Transmembrane</keyword>
<dbReference type="PROSITE" id="PS50920">
    <property type="entry name" value="SOLCAR"/>
    <property type="match status" value="2"/>
</dbReference>
<keyword evidence="9" id="KW-1185">Reference proteome</keyword>
<dbReference type="Pfam" id="PF00153">
    <property type="entry name" value="Mito_carr"/>
    <property type="match status" value="3"/>
</dbReference>
<feature type="repeat" description="Solcar" evidence="6">
    <location>
        <begin position="13"/>
        <end position="97"/>
    </location>
</feature>
<dbReference type="InterPro" id="IPR023395">
    <property type="entry name" value="MCP_dom_sf"/>
</dbReference>
<dbReference type="GO" id="GO:0016020">
    <property type="term" value="C:membrane"/>
    <property type="evidence" value="ECO:0007669"/>
    <property type="project" value="UniProtKB-SubCell"/>
</dbReference>
<evidence type="ECO:0000256" key="4">
    <source>
        <dbReference type="ARBA" id="ARBA00022737"/>
    </source>
</evidence>
<dbReference type="GO" id="GO:0055085">
    <property type="term" value="P:transmembrane transport"/>
    <property type="evidence" value="ECO:0007669"/>
    <property type="project" value="InterPro"/>
</dbReference>
<dbReference type="Gene3D" id="1.50.40.10">
    <property type="entry name" value="Mitochondrial carrier domain"/>
    <property type="match status" value="2"/>
</dbReference>
<name>A0AAW1Q0R2_9CHLO</name>